<organism evidence="2 3">
    <name type="scientific">Catenaria anguillulae PL171</name>
    <dbReference type="NCBI Taxonomy" id="765915"/>
    <lineage>
        <taxon>Eukaryota</taxon>
        <taxon>Fungi</taxon>
        <taxon>Fungi incertae sedis</taxon>
        <taxon>Blastocladiomycota</taxon>
        <taxon>Blastocladiomycetes</taxon>
        <taxon>Blastocladiales</taxon>
        <taxon>Catenariaceae</taxon>
        <taxon>Catenaria</taxon>
    </lineage>
</organism>
<dbReference type="Proteomes" id="UP000193411">
    <property type="component" value="Unassembled WGS sequence"/>
</dbReference>
<gene>
    <name evidence="2" type="ORF">BCR44DRAFT_34127</name>
</gene>
<evidence type="ECO:0000313" key="3">
    <source>
        <dbReference type="Proteomes" id="UP000193411"/>
    </source>
</evidence>
<proteinExistence type="predicted"/>
<reference evidence="2 3" key="1">
    <citation type="submission" date="2016-07" db="EMBL/GenBank/DDBJ databases">
        <title>Pervasive Adenine N6-methylation of Active Genes in Fungi.</title>
        <authorList>
            <consortium name="DOE Joint Genome Institute"/>
            <person name="Mondo S.J."/>
            <person name="Dannebaum R.O."/>
            <person name="Kuo R.C."/>
            <person name="Labutti K."/>
            <person name="Haridas S."/>
            <person name="Kuo A."/>
            <person name="Salamov A."/>
            <person name="Ahrendt S.R."/>
            <person name="Lipzen A."/>
            <person name="Sullivan W."/>
            <person name="Andreopoulos W.B."/>
            <person name="Clum A."/>
            <person name="Lindquist E."/>
            <person name="Daum C."/>
            <person name="Ramamoorthy G.K."/>
            <person name="Gryganskyi A."/>
            <person name="Culley D."/>
            <person name="Magnuson J.K."/>
            <person name="James T.Y."/>
            <person name="O'Malley M.A."/>
            <person name="Stajich J.E."/>
            <person name="Spatafora J.W."/>
            <person name="Visel A."/>
            <person name="Grigoriev I.V."/>
        </authorList>
    </citation>
    <scope>NUCLEOTIDE SEQUENCE [LARGE SCALE GENOMIC DNA]</scope>
    <source>
        <strain evidence="2 3">PL171</strain>
    </source>
</reference>
<dbReference type="AlphaFoldDB" id="A0A1Y2HYU0"/>
<comment type="caution">
    <text evidence="2">The sequence shown here is derived from an EMBL/GenBank/DDBJ whole genome shotgun (WGS) entry which is preliminary data.</text>
</comment>
<feature type="region of interest" description="Disordered" evidence="1">
    <location>
        <begin position="327"/>
        <end position="355"/>
    </location>
</feature>
<name>A0A1Y2HYU0_9FUNG</name>
<accession>A0A1Y2HYU0</accession>
<sequence length="873" mass="95496">MDTVTKQHAGQVPQPHLEGMPDSILEDIARIVHCSANRHATTNLHALALTSPTIAHAVIPILYQRLEIPNLPALPLLSRTLTSCPTLAKHVKVISLGQTFIDWSQVDIKHLMTNENKTIIPAAYPSAFRSRFFGEHSVRSLVMMWLTHLVELCPNMVGVSLRNAQEVPGYLAHGFANLAAVLRARKGWFEPPARGIFPLAAVRVKAQASGNRHAAAHKTVPMFITAVDYGRKQIDLDNGVEPADFEILNLQSINTLIPGGQKEHGSWWIRNVVIRDASDCGMRDNWEGMSSMTLSACLGMHSDDHVFDLDKQRVLLPPLSWVSTPAPTAATTPAVKGGSKKSRNASNASKSASSSTNASSTAMAAKFAGTINLMCGGLQDAYSVLGRRGFADSQCTHLNLMNPLSAEALGAYASRYPMLINHQIQATLTGLARALANPWAHVTVMNLGSPLFTGPAETRTFDLVARFAQGFPNVTTLTMHICDISMMDALLTVDPFVRRTPDIGRPLKVLKVLRSNAINGIAQWADLPTKYSPPPRTQLCMTRPTFGHLQELALNDRAKWSGHGRQDNIVMIHPGLMHSLKHINIRAARLVVAPPRLAKPNSMSFPSARLLRPNERPLYLAHTTLRNLETLHMCANDEIPNLRTARLTDAMFANVLPTCPNLESLVGDVILHSVQSVLNVVAKFPKVRNLALAYFTADRTALKQLADKLFAHPIRALRPAPHLSRMVLVGMPETVTMSGDYMQHPDVGVFVMGPEVGTVFLSDLRVPGNIKLVPAVAGFTAHDDHVPRDGKRCLCGKGVMGVEYAAMADNEDLVPETWIHPMVGKVVCKACVGWVAEKVVTKHGVVIRKLEQSSGVAEFMEFMSEGVWRLCLL</sequence>
<feature type="compositionally biased region" description="Low complexity" evidence="1">
    <location>
        <begin position="344"/>
        <end position="355"/>
    </location>
</feature>
<keyword evidence="3" id="KW-1185">Reference proteome</keyword>
<dbReference type="EMBL" id="MCFL01000009">
    <property type="protein sequence ID" value="ORZ38322.1"/>
    <property type="molecule type" value="Genomic_DNA"/>
</dbReference>
<evidence type="ECO:0000256" key="1">
    <source>
        <dbReference type="SAM" id="MobiDB-lite"/>
    </source>
</evidence>
<evidence type="ECO:0000313" key="2">
    <source>
        <dbReference type="EMBL" id="ORZ38322.1"/>
    </source>
</evidence>
<protein>
    <submittedName>
        <fullName evidence="2">Uncharacterized protein</fullName>
    </submittedName>
</protein>